<dbReference type="Proteomes" id="UP000519004">
    <property type="component" value="Unassembled WGS sequence"/>
</dbReference>
<evidence type="ECO:0000313" key="3">
    <source>
        <dbReference type="Proteomes" id="UP000519004"/>
    </source>
</evidence>
<sequence length="349" mass="37628">MRLSPRRCLFALALLLSLGAAAAQELDLYEGEAPVQGQDAAEREAALAQALAQVVVKLTGIRGAATDPRIQSELRRAPELARQFRYRQDLDTSTGVPVYLQYLVARFDPVAVETMLAEAGLPVWPAPRPRLHLWLVIDDGRGPRLVGAAQANAVRALSRRAEERGIRVTLPAADESNADLALRAVWRGEAEALAALAERHGSAPLLLGRLARSGAGWSVEWTLREGGSEVARWGASHEDARLALSDGADGAVDALGRRYADLLASGPPGSHEIVVRGLRSGDDYIRLMGYLDTLAIVRSVTPLQARDDSLRLRLELAAGLEGFRRLVAGGRTLEPAAARGDEAEFRLRP</sequence>
<evidence type="ECO:0000256" key="1">
    <source>
        <dbReference type="SAM" id="SignalP"/>
    </source>
</evidence>
<feature type="chain" id="PRO_5031389015" description="DUF2066 domain-containing protein" evidence="1">
    <location>
        <begin position="23"/>
        <end position="349"/>
    </location>
</feature>
<feature type="signal peptide" evidence="1">
    <location>
        <begin position="1"/>
        <end position="22"/>
    </location>
</feature>
<keyword evidence="3" id="KW-1185">Reference proteome</keyword>
<gene>
    <name evidence="2" type="ORF">HNQ58_000477</name>
</gene>
<dbReference type="InterPro" id="IPR018642">
    <property type="entry name" value="DUF2066"/>
</dbReference>
<dbReference type="RefSeq" id="WP_183947174.1">
    <property type="nucleotide sequence ID" value="NZ_JACHHX010000002.1"/>
</dbReference>
<reference evidence="2 3" key="1">
    <citation type="submission" date="2020-08" db="EMBL/GenBank/DDBJ databases">
        <title>Genomic Encyclopedia of Type Strains, Phase IV (KMG-IV): sequencing the most valuable type-strain genomes for metagenomic binning, comparative biology and taxonomic classification.</title>
        <authorList>
            <person name="Goeker M."/>
        </authorList>
    </citation>
    <scope>NUCLEOTIDE SEQUENCE [LARGE SCALE GENOMIC DNA]</scope>
    <source>
        <strain evidence="2 3">DSM 25897</strain>
    </source>
</reference>
<comment type="caution">
    <text evidence="2">The sequence shown here is derived from an EMBL/GenBank/DDBJ whole genome shotgun (WGS) entry which is preliminary data.</text>
</comment>
<organism evidence="2 3">
    <name type="scientific">Rehaibacterium terrae</name>
    <dbReference type="NCBI Taxonomy" id="1341696"/>
    <lineage>
        <taxon>Bacteria</taxon>
        <taxon>Pseudomonadati</taxon>
        <taxon>Pseudomonadota</taxon>
        <taxon>Gammaproteobacteria</taxon>
        <taxon>Lysobacterales</taxon>
        <taxon>Lysobacteraceae</taxon>
        <taxon>Rehaibacterium</taxon>
    </lineage>
</organism>
<name>A0A7W7XXD0_9GAMM</name>
<accession>A0A7W7XXD0</accession>
<proteinExistence type="predicted"/>
<evidence type="ECO:0000313" key="2">
    <source>
        <dbReference type="EMBL" id="MBB5014603.1"/>
    </source>
</evidence>
<dbReference type="AlphaFoldDB" id="A0A7W7XXD0"/>
<dbReference type="Pfam" id="PF09839">
    <property type="entry name" value="DUF2066"/>
    <property type="match status" value="1"/>
</dbReference>
<dbReference type="EMBL" id="JACHHX010000002">
    <property type="protein sequence ID" value="MBB5014603.1"/>
    <property type="molecule type" value="Genomic_DNA"/>
</dbReference>
<protein>
    <recommendedName>
        <fullName evidence="4">DUF2066 domain-containing protein</fullName>
    </recommendedName>
</protein>
<evidence type="ECO:0008006" key="4">
    <source>
        <dbReference type="Google" id="ProtNLM"/>
    </source>
</evidence>
<keyword evidence="1" id="KW-0732">Signal</keyword>